<evidence type="ECO:0000313" key="2">
    <source>
        <dbReference type="EMBL" id="KAK1465389.1"/>
    </source>
</evidence>
<sequence>MLVQQLRLLLQVPESRAQGSARPSLMRPALPLPKISTPPPAPQPVGLFSEVAFPTRAGPPFTTAVGVAARHTIPDLAAAPMQRLRLPLHKRGWASTL</sequence>
<accession>A0AAI9UXB4</accession>
<dbReference type="EMBL" id="MPDP01000262">
    <property type="protein sequence ID" value="KAK1465389.1"/>
    <property type="molecule type" value="Genomic_DNA"/>
</dbReference>
<evidence type="ECO:0000313" key="3">
    <source>
        <dbReference type="Proteomes" id="UP001239213"/>
    </source>
</evidence>
<proteinExistence type="predicted"/>
<protein>
    <submittedName>
        <fullName evidence="2">Uncharacterized protein</fullName>
    </submittedName>
</protein>
<keyword evidence="3" id="KW-1185">Reference proteome</keyword>
<organism evidence="2 3">
    <name type="scientific">Colletotrichum cuscutae</name>
    <dbReference type="NCBI Taxonomy" id="1209917"/>
    <lineage>
        <taxon>Eukaryota</taxon>
        <taxon>Fungi</taxon>
        <taxon>Dikarya</taxon>
        <taxon>Ascomycota</taxon>
        <taxon>Pezizomycotina</taxon>
        <taxon>Sordariomycetes</taxon>
        <taxon>Hypocreomycetidae</taxon>
        <taxon>Glomerellales</taxon>
        <taxon>Glomerellaceae</taxon>
        <taxon>Colletotrichum</taxon>
        <taxon>Colletotrichum acutatum species complex</taxon>
    </lineage>
</organism>
<feature type="region of interest" description="Disordered" evidence="1">
    <location>
        <begin position="15"/>
        <end position="43"/>
    </location>
</feature>
<reference evidence="2" key="1">
    <citation type="submission" date="2016-11" db="EMBL/GenBank/DDBJ databases">
        <title>The genome sequence of Colletotrichum cuscutae.</title>
        <authorList>
            <person name="Baroncelli R."/>
        </authorList>
    </citation>
    <scope>NUCLEOTIDE SEQUENCE</scope>
    <source>
        <strain evidence="2">IMI 304802</strain>
    </source>
</reference>
<dbReference type="AlphaFoldDB" id="A0AAI9UXB4"/>
<evidence type="ECO:0000256" key="1">
    <source>
        <dbReference type="SAM" id="MobiDB-lite"/>
    </source>
</evidence>
<dbReference type="Proteomes" id="UP001239213">
    <property type="component" value="Unassembled WGS sequence"/>
</dbReference>
<comment type="caution">
    <text evidence="2">The sequence shown here is derived from an EMBL/GenBank/DDBJ whole genome shotgun (WGS) entry which is preliminary data.</text>
</comment>
<name>A0AAI9UXB4_9PEZI</name>
<gene>
    <name evidence="2" type="ORF">CCUS01_07505</name>
</gene>